<proteinExistence type="predicted"/>
<reference evidence="1" key="1">
    <citation type="journal article" date="2014" name="Int. J. Syst. Evol. Microbiol.">
        <title>Complete genome sequence of Corynebacterium casei LMG S-19264T (=DSM 44701T), isolated from a smear-ripened cheese.</title>
        <authorList>
            <consortium name="US DOE Joint Genome Institute (JGI-PGF)"/>
            <person name="Walter F."/>
            <person name="Albersmeier A."/>
            <person name="Kalinowski J."/>
            <person name="Ruckert C."/>
        </authorList>
    </citation>
    <scope>NUCLEOTIDE SEQUENCE</scope>
    <source>
        <strain evidence="1">JCM 10088</strain>
    </source>
</reference>
<organism evidence="1 2">
    <name type="scientific">Thermocladium modestius</name>
    <dbReference type="NCBI Taxonomy" id="62609"/>
    <lineage>
        <taxon>Archaea</taxon>
        <taxon>Thermoproteota</taxon>
        <taxon>Thermoprotei</taxon>
        <taxon>Thermoproteales</taxon>
        <taxon>Thermoproteaceae</taxon>
        <taxon>Thermocladium</taxon>
    </lineage>
</organism>
<dbReference type="EMBL" id="BMNL01000001">
    <property type="protein sequence ID" value="GGP19662.1"/>
    <property type="molecule type" value="Genomic_DNA"/>
</dbReference>
<protein>
    <submittedName>
        <fullName evidence="1">Uncharacterized protein</fullName>
    </submittedName>
</protein>
<dbReference type="Proteomes" id="UP000610960">
    <property type="component" value="Unassembled WGS sequence"/>
</dbReference>
<sequence length="45" mass="4957">MGGFIEGFIMNDMNNYSAPIIPWGIAVYSAGNYLPLYSKGIEVEI</sequence>
<accession>A0A830GUT4</accession>
<gene>
    <name evidence="1" type="ORF">GCM10007981_04250</name>
</gene>
<comment type="caution">
    <text evidence="1">The sequence shown here is derived from an EMBL/GenBank/DDBJ whole genome shotgun (WGS) entry which is preliminary data.</text>
</comment>
<evidence type="ECO:0000313" key="2">
    <source>
        <dbReference type="Proteomes" id="UP000610960"/>
    </source>
</evidence>
<reference evidence="1" key="2">
    <citation type="submission" date="2020-09" db="EMBL/GenBank/DDBJ databases">
        <authorList>
            <person name="Sun Q."/>
            <person name="Ohkuma M."/>
        </authorList>
    </citation>
    <scope>NUCLEOTIDE SEQUENCE</scope>
    <source>
        <strain evidence="1">JCM 10088</strain>
    </source>
</reference>
<dbReference type="AlphaFoldDB" id="A0A830GUT4"/>
<keyword evidence="2" id="KW-1185">Reference proteome</keyword>
<name>A0A830GUT4_9CREN</name>
<dbReference type="RefSeq" id="WP_188595802.1">
    <property type="nucleotide sequence ID" value="NZ_BMNL01000001.1"/>
</dbReference>
<evidence type="ECO:0000313" key="1">
    <source>
        <dbReference type="EMBL" id="GGP19662.1"/>
    </source>
</evidence>